<feature type="transmembrane region" description="Helical" evidence="9">
    <location>
        <begin position="412"/>
        <end position="429"/>
    </location>
</feature>
<dbReference type="PANTHER" id="PTHR31806">
    <property type="entry name" value="PURINE-CYTOSINE PERMEASE FCY2-RELATED"/>
    <property type="match status" value="1"/>
</dbReference>
<dbReference type="PANTHER" id="PTHR31806:SF1">
    <property type="entry name" value="PURINE-CYTOSINE PERMEASE FCY2-RELATED"/>
    <property type="match status" value="1"/>
</dbReference>
<feature type="transmembrane region" description="Helical" evidence="9">
    <location>
        <begin position="191"/>
        <end position="211"/>
    </location>
</feature>
<feature type="transmembrane region" description="Helical" evidence="9">
    <location>
        <begin position="347"/>
        <end position="371"/>
    </location>
</feature>
<feature type="transmembrane region" description="Helical" evidence="9">
    <location>
        <begin position="491"/>
        <end position="510"/>
    </location>
</feature>
<feature type="transmembrane region" description="Helical" evidence="9">
    <location>
        <begin position="152"/>
        <end position="171"/>
    </location>
</feature>
<dbReference type="GO" id="GO:0005886">
    <property type="term" value="C:plasma membrane"/>
    <property type="evidence" value="ECO:0007669"/>
    <property type="project" value="TreeGrafter"/>
</dbReference>
<evidence type="ECO:0000256" key="3">
    <source>
        <dbReference type="ARBA" id="ARBA00022448"/>
    </source>
</evidence>
<evidence type="ECO:0000256" key="6">
    <source>
        <dbReference type="ARBA" id="ARBA00022989"/>
    </source>
</evidence>
<dbReference type="Gene3D" id="1.10.4160.10">
    <property type="entry name" value="Hydantoin permease"/>
    <property type="match status" value="1"/>
</dbReference>
<evidence type="ECO:0000256" key="5">
    <source>
        <dbReference type="ARBA" id="ARBA00022692"/>
    </source>
</evidence>
<dbReference type="FunFam" id="1.10.4160.10:FF:000002">
    <property type="entry name" value="Purine-cytosine permease fcyB"/>
    <property type="match status" value="1"/>
</dbReference>
<proteinExistence type="inferred from homology"/>
<dbReference type="InterPro" id="IPR026030">
    <property type="entry name" value="Pur-cyt_permease_Fcy2/21/22"/>
</dbReference>
<feature type="transmembrane region" description="Helical" evidence="9">
    <location>
        <begin position="82"/>
        <end position="107"/>
    </location>
</feature>
<feature type="transmembrane region" description="Helical" evidence="9">
    <location>
        <begin position="449"/>
        <end position="471"/>
    </location>
</feature>
<keyword evidence="7 8" id="KW-0472">Membrane</keyword>
<evidence type="ECO:0000313" key="10">
    <source>
        <dbReference type="EMBL" id="KAJ9130519.1"/>
    </source>
</evidence>
<keyword evidence="5 9" id="KW-0812">Transmembrane</keyword>
<dbReference type="Pfam" id="PF02133">
    <property type="entry name" value="Transp_cyt_pur"/>
    <property type="match status" value="1"/>
</dbReference>
<keyword evidence="3 8" id="KW-0813">Transport</keyword>
<keyword evidence="4" id="KW-0597">Phosphoprotein</keyword>
<feature type="transmembrane region" description="Helical" evidence="9">
    <location>
        <begin position="383"/>
        <end position="400"/>
    </location>
</feature>
<evidence type="ECO:0000256" key="2">
    <source>
        <dbReference type="ARBA" id="ARBA00008974"/>
    </source>
</evidence>
<evidence type="ECO:0000256" key="7">
    <source>
        <dbReference type="ARBA" id="ARBA00023136"/>
    </source>
</evidence>
<evidence type="ECO:0000256" key="1">
    <source>
        <dbReference type="ARBA" id="ARBA00004141"/>
    </source>
</evidence>
<feature type="transmembrane region" description="Helical" evidence="9">
    <location>
        <begin position="113"/>
        <end position="131"/>
    </location>
</feature>
<evidence type="ECO:0008006" key="12">
    <source>
        <dbReference type="Google" id="ProtNLM"/>
    </source>
</evidence>
<evidence type="ECO:0000256" key="8">
    <source>
        <dbReference type="PIRNR" id="PIRNR002744"/>
    </source>
</evidence>
<gene>
    <name evidence="10" type="ORF">NKR23_g12166</name>
</gene>
<sequence>MALSNEKASPVLTTMDPEQALTSESKVTGHAHGYVDDLSEVEASKGWFGAVVRYTQFLPVEERGIERVKEENRGKQNYFDGFTMWASANFTPSTFATGTLGSLIFGLGFWDSFAVIFVVNFVFSWAVAWFGTLGPRTGLRMMSIGRYSMGIWATRVLVALNLCGMVGWSAVNGIAGAQVLNELSDGNCPLWAGNFIIGMCTLLICFLGYHAVHWFERICWAPQLFAFIFVAGYGAKHFDASASPMGHGSQEAAGVMSFIATIYGFVIGWAGCVADYHVRLPVNTSRPKLMLSIWAGNFFGCTITQVLGAAFMTAVAADPAFASAYDARGVGGVMGQALKPIGGFGKFLLVLLALSIIGCNLVNNYSLALVCQNFHPIMVKVPRFVWTVLGSAATIAVAIAGEDSFDEVLESFLSVIGYYVTPFLICMAIEHVYFRRGRYPLDDWNNMDVIPYGIAGFGAVAMGFVGAVLSMNQTWYEGVVSRAIKPNGAELGWIFGSVFSAVTFVPLRYLEKKYTGR</sequence>
<evidence type="ECO:0000256" key="4">
    <source>
        <dbReference type="ARBA" id="ARBA00022553"/>
    </source>
</evidence>
<organism evidence="10 11">
    <name type="scientific">Pleurostoma richardsiae</name>
    <dbReference type="NCBI Taxonomy" id="41990"/>
    <lineage>
        <taxon>Eukaryota</taxon>
        <taxon>Fungi</taxon>
        <taxon>Dikarya</taxon>
        <taxon>Ascomycota</taxon>
        <taxon>Pezizomycotina</taxon>
        <taxon>Sordariomycetes</taxon>
        <taxon>Sordariomycetidae</taxon>
        <taxon>Calosphaeriales</taxon>
        <taxon>Pleurostomataceae</taxon>
        <taxon>Pleurostoma</taxon>
    </lineage>
</organism>
<feature type="transmembrane region" description="Helical" evidence="9">
    <location>
        <begin position="255"/>
        <end position="277"/>
    </location>
</feature>
<dbReference type="Proteomes" id="UP001174694">
    <property type="component" value="Unassembled WGS sequence"/>
</dbReference>
<keyword evidence="11" id="KW-1185">Reference proteome</keyword>
<comment type="similarity">
    <text evidence="2 8">Belongs to the purine-cytosine permease (2.A.39) family.</text>
</comment>
<name>A0AA38VIZ2_9PEZI</name>
<keyword evidence="6 9" id="KW-1133">Transmembrane helix</keyword>
<protein>
    <recommendedName>
        <fullName evidence="12">Purine-cytosine permease</fullName>
    </recommendedName>
</protein>
<comment type="subcellular location">
    <subcellularLocation>
        <location evidence="1">Membrane</location>
        <topology evidence="1">Multi-pass membrane protein</topology>
    </subcellularLocation>
</comment>
<feature type="transmembrane region" description="Helical" evidence="9">
    <location>
        <begin position="218"/>
        <end position="235"/>
    </location>
</feature>
<dbReference type="AlphaFoldDB" id="A0AA38VIZ2"/>
<accession>A0AA38VIZ2</accession>
<dbReference type="GO" id="GO:0022857">
    <property type="term" value="F:transmembrane transporter activity"/>
    <property type="evidence" value="ECO:0007669"/>
    <property type="project" value="InterPro"/>
</dbReference>
<dbReference type="GO" id="GO:0015851">
    <property type="term" value="P:nucleobase transport"/>
    <property type="evidence" value="ECO:0007669"/>
    <property type="project" value="UniProtKB-ARBA"/>
</dbReference>
<feature type="transmembrane region" description="Helical" evidence="9">
    <location>
        <begin position="289"/>
        <end position="317"/>
    </location>
</feature>
<comment type="caution">
    <text evidence="10">The sequence shown here is derived from an EMBL/GenBank/DDBJ whole genome shotgun (WGS) entry which is preliminary data.</text>
</comment>
<evidence type="ECO:0000313" key="11">
    <source>
        <dbReference type="Proteomes" id="UP001174694"/>
    </source>
</evidence>
<dbReference type="PIRSF" id="PIRSF002744">
    <property type="entry name" value="Pur-cyt_permease"/>
    <property type="match status" value="1"/>
</dbReference>
<reference evidence="10" key="1">
    <citation type="submission" date="2022-07" db="EMBL/GenBank/DDBJ databases">
        <title>Fungi with potential for degradation of polypropylene.</title>
        <authorList>
            <person name="Gostincar C."/>
        </authorList>
    </citation>
    <scope>NUCLEOTIDE SEQUENCE</scope>
    <source>
        <strain evidence="10">EXF-13308</strain>
    </source>
</reference>
<dbReference type="EMBL" id="JANBVO010000086">
    <property type="protein sequence ID" value="KAJ9130519.1"/>
    <property type="molecule type" value="Genomic_DNA"/>
</dbReference>
<evidence type="ECO:0000256" key="9">
    <source>
        <dbReference type="SAM" id="Phobius"/>
    </source>
</evidence>
<dbReference type="InterPro" id="IPR001248">
    <property type="entry name" value="Pur-cyt_permease"/>
</dbReference>